<protein>
    <submittedName>
        <fullName evidence="2">Putative secreted protein</fullName>
    </submittedName>
</protein>
<evidence type="ECO:0000256" key="1">
    <source>
        <dbReference type="SAM" id="SignalP"/>
    </source>
</evidence>
<proteinExistence type="evidence at transcript level"/>
<keyword evidence="1" id="KW-0732">Signal</keyword>
<feature type="non-terminal residue" evidence="2">
    <location>
        <position position="125"/>
    </location>
</feature>
<reference evidence="2" key="1">
    <citation type="journal article" date="2015" name="PLoS ONE">
        <title>An Insight into the Sialome of the Lone Star Tick, Amblyomma americanum, with a Glimpse on Its Time Dependent Gene Expression.</title>
        <authorList>
            <person name="Karim S."/>
            <person name="Ribeiro J.M."/>
        </authorList>
    </citation>
    <scope>NUCLEOTIDE SEQUENCE</scope>
    <source>
        <tissue evidence="2">Salivary gland</tissue>
    </source>
</reference>
<organism evidence="2">
    <name type="scientific">Amblyomma americanum</name>
    <name type="common">Lone star tick</name>
    <dbReference type="NCBI Taxonomy" id="6943"/>
    <lineage>
        <taxon>Eukaryota</taxon>
        <taxon>Metazoa</taxon>
        <taxon>Ecdysozoa</taxon>
        <taxon>Arthropoda</taxon>
        <taxon>Chelicerata</taxon>
        <taxon>Arachnida</taxon>
        <taxon>Acari</taxon>
        <taxon>Parasitiformes</taxon>
        <taxon>Ixodida</taxon>
        <taxon>Ixodoidea</taxon>
        <taxon>Ixodidae</taxon>
        <taxon>Amblyomminae</taxon>
        <taxon>Amblyomma</taxon>
    </lineage>
</organism>
<evidence type="ECO:0000313" key="2">
    <source>
        <dbReference type="EMBL" id="JAG92002.1"/>
    </source>
</evidence>
<dbReference type="AlphaFoldDB" id="A0A0C9SDE7"/>
<accession>A0A0C9SDE7</accession>
<dbReference type="EMBL" id="GBZX01000738">
    <property type="protein sequence ID" value="JAG92002.1"/>
    <property type="molecule type" value="mRNA"/>
</dbReference>
<sequence>MKVAAVLMLGVILIAQIDNGLPHEHLARSNTAVTQVKDEDGASRIAPHFESRKGIIRTVKAKKNNTRRSRNKRPRILNVTLLESGEHVTYGKYGKHIYQFMGNWSLHAKCFVPCNPEEPTPCRSE</sequence>
<feature type="chain" id="PRO_5002219798" evidence="1">
    <location>
        <begin position="21"/>
        <end position="125"/>
    </location>
</feature>
<name>A0A0C9SDE7_AMBAM</name>
<feature type="signal peptide" evidence="1">
    <location>
        <begin position="1"/>
        <end position="20"/>
    </location>
</feature>